<evidence type="ECO:0000256" key="10">
    <source>
        <dbReference type="ARBA" id="ARBA00022801"/>
    </source>
</evidence>
<feature type="non-terminal residue" evidence="18">
    <location>
        <position position="317"/>
    </location>
</feature>
<evidence type="ECO:0000256" key="9">
    <source>
        <dbReference type="ARBA" id="ARBA00022729"/>
    </source>
</evidence>
<evidence type="ECO:0000256" key="2">
    <source>
        <dbReference type="ARBA" id="ARBA00004609"/>
    </source>
</evidence>
<keyword evidence="9" id="KW-0732">Signal</keyword>
<dbReference type="GO" id="GO:0098552">
    <property type="term" value="C:side of membrane"/>
    <property type="evidence" value="ECO:0007669"/>
    <property type="project" value="UniProtKB-KW"/>
</dbReference>
<evidence type="ECO:0000256" key="4">
    <source>
        <dbReference type="ARBA" id="ARBA00022438"/>
    </source>
</evidence>
<evidence type="ECO:0000256" key="11">
    <source>
        <dbReference type="ARBA" id="ARBA00022833"/>
    </source>
</evidence>
<evidence type="ECO:0000256" key="14">
    <source>
        <dbReference type="ARBA" id="ARBA00023180"/>
    </source>
</evidence>
<protein>
    <recommendedName>
        <fullName evidence="20">Aminopeptidase N</fullName>
    </recommendedName>
</protein>
<keyword evidence="8" id="KW-0479">Metal-binding</keyword>
<keyword evidence="4" id="KW-0031">Aminopeptidase</keyword>
<dbReference type="AlphaFoldDB" id="A0A8K0CL49"/>
<dbReference type="InterPro" id="IPR024571">
    <property type="entry name" value="ERAP1-like_C_dom"/>
</dbReference>
<keyword evidence="5" id="KW-1003">Cell membrane</keyword>
<feature type="domain" description="Peptidase M1 membrane alanine aminopeptidase" evidence="16">
    <location>
        <begin position="2"/>
        <end position="175"/>
    </location>
</feature>
<evidence type="ECO:0008006" key="20">
    <source>
        <dbReference type="Google" id="ProtNLM"/>
    </source>
</evidence>
<keyword evidence="19" id="KW-1185">Reference proteome</keyword>
<evidence type="ECO:0000259" key="16">
    <source>
        <dbReference type="Pfam" id="PF01433"/>
    </source>
</evidence>
<dbReference type="GO" id="GO:0006508">
    <property type="term" value="P:proteolysis"/>
    <property type="evidence" value="ECO:0007669"/>
    <property type="project" value="UniProtKB-KW"/>
</dbReference>
<evidence type="ECO:0000313" key="18">
    <source>
        <dbReference type="EMBL" id="KAF2886012.1"/>
    </source>
</evidence>
<proteinExistence type="inferred from homology"/>
<evidence type="ECO:0000256" key="3">
    <source>
        <dbReference type="ARBA" id="ARBA00010136"/>
    </source>
</evidence>
<dbReference type="GO" id="GO:0043171">
    <property type="term" value="P:peptide catabolic process"/>
    <property type="evidence" value="ECO:0007669"/>
    <property type="project" value="TreeGrafter"/>
</dbReference>
<evidence type="ECO:0000256" key="1">
    <source>
        <dbReference type="ARBA" id="ARBA00001947"/>
    </source>
</evidence>
<gene>
    <name evidence="18" type="ORF">ILUMI_20161</name>
</gene>
<dbReference type="PANTHER" id="PTHR11533:SF294">
    <property type="entry name" value="THYROTROPIN-RELEASING HORMONE-DEGRADING ECTOENZYME"/>
    <property type="match status" value="1"/>
</dbReference>
<dbReference type="EMBL" id="VTPC01088916">
    <property type="protein sequence ID" value="KAF2886012.1"/>
    <property type="molecule type" value="Genomic_DNA"/>
</dbReference>
<dbReference type="OrthoDB" id="510539at2759"/>
<dbReference type="Pfam" id="PF11838">
    <property type="entry name" value="ERAP1_C"/>
    <property type="match status" value="1"/>
</dbReference>
<evidence type="ECO:0000313" key="19">
    <source>
        <dbReference type="Proteomes" id="UP000801492"/>
    </source>
</evidence>
<evidence type="ECO:0000256" key="7">
    <source>
        <dbReference type="ARBA" id="ARBA00022670"/>
    </source>
</evidence>
<dbReference type="SUPFAM" id="SSF55486">
    <property type="entry name" value="Metalloproteases ('zincins'), catalytic domain"/>
    <property type="match status" value="1"/>
</dbReference>
<feature type="domain" description="ERAP1-like C-terminal" evidence="17">
    <location>
        <begin position="253"/>
        <end position="314"/>
    </location>
</feature>
<keyword evidence="13" id="KW-0472">Membrane</keyword>
<keyword evidence="7" id="KW-0645">Protease</keyword>
<dbReference type="FunFam" id="1.10.390.10:FF:000013">
    <property type="entry name" value="Aminopeptidase N"/>
    <property type="match status" value="1"/>
</dbReference>
<accession>A0A8K0CL49</accession>
<dbReference type="Proteomes" id="UP000801492">
    <property type="component" value="Unassembled WGS sequence"/>
</dbReference>
<dbReference type="GO" id="GO:0008270">
    <property type="term" value="F:zinc ion binding"/>
    <property type="evidence" value="ECO:0007669"/>
    <property type="project" value="InterPro"/>
</dbReference>
<dbReference type="FunFam" id="2.60.40.1910:FF:000008">
    <property type="entry name" value="Aminopeptidase"/>
    <property type="match status" value="1"/>
</dbReference>
<keyword evidence="15" id="KW-0449">Lipoprotein</keyword>
<dbReference type="GO" id="GO:0005886">
    <property type="term" value="C:plasma membrane"/>
    <property type="evidence" value="ECO:0007669"/>
    <property type="project" value="UniProtKB-SubCell"/>
</dbReference>
<organism evidence="18 19">
    <name type="scientific">Ignelater luminosus</name>
    <name type="common">Cucubano</name>
    <name type="synonym">Pyrophorus luminosus</name>
    <dbReference type="NCBI Taxonomy" id="2038154"/>
    <lineage>
        <taxon>Eukaryota</taxon>
        <taxon>Metazoa</taxon>
        <taxon>Ecdysozoa</taxon>
        <taxon>Arthropoda</taxon>
        <taxon>Hexapoda</taxon>
        <taxon>Insecta</taxon>
        <taxon>Pterygota</taxon>
        <taxon>Neoptera</taxon>
        <taxon>Endopterygota</taxon>
        <taxon>Coleoptera</taxon>
        <taxon>Polyphaga</taxon>
        <taxon>Elateriformia</taxon>
        <taxon>Elateroidea</taxon>
        <taxon>Elateridae</taxon>
        <taxon>Agrypninae</taxon>
        <taxon>Pyrophorini</taxon>
        <taxon>Ignelater</taxon>
    </lineage>
</organism>
<evidence type="ECO:0000256" key="15">
    <source>
        <dbReference type="ARBA" id="ARBA00023288"/>
    </source>
</evidence>
<comment type="subcellular location">
    <subcellularLocation>
        <location evidence="2">Cell membrane</location>
        <topology evidence="2">Lipid-anchor</topology>
        <topology evidence="2">GPI-anchor</topology>
    </subcellularLocation>
</comment>
<evidence type="ECO:0000256" key="6">
    <source>
        <dbReference type="ARBA" id="ARBA00022622"/>
    </source>
</evidence>
<dbReference type="InterPro" id="IPR001930">
    <property type="entry name" value="Peptidase_M1"/>
</dbReference>
<evidence type="ECO:0000256" key="5">
    <source>
        <dbReference type="ARBA" id="ARBA00022475"/>
    </source>
</evidence>
<dbReference type="Gene3D" id="1.10.390.10">
    <property type="entry name" value="Neutral Protease Domain 2"/>
    <property type="match status" value="1"/>
</dbReference>
<sequence length="317" mass="36803">EAALLYDEKTATIEEQRQIVVTLTHELGHQWFGNLVTPKWWDDLWLKEGFANYLVYIGIKQVLPQWNIGDEYLLSEVYPAFAVDCLKSSRPISFDVVSTEDIRQSFDSLSYFKGASVIRMLEHILGEENFKLGLVKYLNEHKYGNVHRDDLWEALSPQTEGLKLETTLKEIMDTWTRQAGYPVITAARNSTSGEVHVTQKRFLLTKKADDKTLWWVPISYTSDTQQQQDDTSPKAWLKNKPESITFKLDANRWWLLNVLQTGYYIVNYDEQNWKALVENIMVFPPVTRVQLISDSMDLARANLLDYDIPLRMLTNIG</sequence>
<dbReference type="Gene3D" id="2.60.40.1910">
    <property type="match status" value="1"/>
</dbReference>
<dbReference type="GO" id="GO:0005737">
    <property type="term" value="C:cytoplasm"/>
    <property type="evidence" value="ECO:0007669"/>
    <property type="project" value="TreeGrafter"/>
</dbReference>
<keyword evidence="12" id="KW-0482">Metalloprotease</keyword>
<dbReference type="Gene3D" id="1.25.50.20">
    <property type="match status" value="1"/>
</dbReference>
<keyword evidence="11" id="KW-0862">Zinc</keyword>
<dbReference type="PRINTS" id="PR00756">
    <property type="entry name" value="ALADIPTASE"/>
</dbReference>
<feature type="non-terminal residue" evidence="18">
    <location>
        <position position="1"/>
    </location>
</feature>
<comment type="cofactor">
    <cofactor evidence="1">
        <name>Zn(2+)</name>
        <dbReference type="ChEBI" id="CHEBI:29105"/>
    </cofactor>
</comment>
<dbReference type="InterPro" id="IPR050344">
    <property type="entry name" value="Peptidase_M1_aminopeptidases"/>
</dbReference>
<dbReference type="GO" id="GO:0042277">
    <property type="term" value="F:peptide binding"/>
    <property type="evidence" value="ECO:0007669"/>
    <property type="project" value="TreeGrafter"/>
</dbReference>
<evidence type="ECO:0000259" key="17">
    <source>
        <dbReference type="Pfam" id="PF11838"/>
    </source>
</evidence>
<dbReference type="InterPro" id="IPR014782">
    <property type="entry name" value="Peptidase_M1_dom"/>
</dbReference>
<keyword evidence="14" id="KW-0325">Glycoprotein</keyword>
<evidence type="ECO:0000256" key="13">
    <source>
        <dbReference type="ARBA" id="ARBA00023136"/>
    </source>
</evidence>
<name>A0A8K0CL49_IGNLU</name>
<keyword evidence="10" id="KW-0378">Hydrolase</keyword>
<dbReference type="GO" id="GO:0005615">
    <property type="term" value="C:extracellular space"/>
    <property type="evidence" value="ECO:0007669"/>
    <property type="project" value="TreeGrafter"/>
</dbReference>
<comment type="similarity">
    <text evidence="3">Belongs to the peptidase M1 family.</text>
</comment>
<keyword evidence="6" id="KW-0336">GPI-anchor</keyword>
<comment type="caution">
    <text evidence="18">The sequence shown here is derived from an EMBL/GenBank/DDBJ whole genome shotgun (WGS) entry which is preliminary data.</text>
</comment>
<reference evidence="18" key="1">
    <citation type="submission" date="2019-08" db="EMBL/GenBank/DDBJ databases">
        <title>The genome of the North American firefly Photinus pyralis.</title>
        <authorList>
            <consortium name="Photinus pyralis genome working group"/>
            <person name="Fallon T.R."/>
            <person name="Sander Lower S.E."/>
            <person name="Weng J.-K."/>
        </authorList>
    </citation>
    <scope>NUCLEOTIDE SEQUENCE</scope>
    <source>
        <strain evidence="18">TRF0915ILg1</strain>
        <tissue evidence="18">Whole body</tissue>
    </source>
</reference>
<dbReference type="PANTHER" id="PTHR11533">
    <property type="entry name" value="PROTEASE M1 ZINC METALLOPROTEASE"/>
    <property type="match status" value="1"/>
</dbReference>
<dbReference type="Pfam" id="PF01433">
    <property type="entry name" value="Peptidase_M1"/>
    <property type="match status" value="1"/>
</dbReference>
<dbReference type="GO" id="GO:0070006">
    <property type="term" value="F:metalloaminopeptidase activity"/>
    <property type="evidence" value="ECO:0007669"/>
    <property type="project" value="TreeGrafter"/>
</dbReference>
<evidence type="ECO:0000256" key="8">
    <source>
        <dbReference type="ARBA" id="ARBA00022723"/>
    </source>
</evidence>
<evidence type="ECO:0000256" key="12">
    <source>
        <dbReference type="ARBA" id="ARBA00023049"/>
    </source>
</evidence>
<dbReference type="InterPro" id="IPR027268">
    <property type="entry name" value="Peptidase_M4/M1_CTD_sf"/>
</dbReference>